<dbReference type="AlphaFoldDB" id="A0A0H5CXM6"/>
<dbReference type="InterPro" id="IPR010721">
    <property type="entry name" value="UstE-like"/>
</dbReference>
<dbReference type="PROSITE" id="PS50244">
    <property type="entry name" value="S5A_REDUCTASE"/>
    <property type="match status" value="1"/>
</dbReference>
<keyword evidence="3" id="KW-1185">Reference proteome</keyword>
<organism evidence="2 3">
    <name type="scientific">Phaeobacter italicus</name>
    <dbReference type="NCBI Taxonomy" id="481446"/>
    <lineage>
        <taxon>Bacteria</taxon>
        <taxon>Pseudomonadati</taxon>
        <taxon>Pseudomonadota</taxon>
        <taxon>Alphaproteobacteria</taxon>
        <taxon>Rhodobacterales</taxon>
        <taxon>Roseobacteraceae</taxon>
        <taxon>Phaeobacter</taxon>
    </lineage>
</organism>
<proteinExistence type="predicted"/>
<keyword evidence="1" id="KW-1133">Transmembrane helix</keyword>
<keyword evidence="1" id="KW-0472">Membrane</keyword>
<feature type="transmembrane region" description="Helical" evidence="1">
    <location>
        <begin position="83"/>
        <end position="103"/>
    </location>
</feature>
<dbReference type="Pfam" id="PF06966">
    <property type="entry name" value="DUF1295"/>
    <property type="match status" value="1"/>
</dbReference>
<feature type="transmembrane region" description="Helical" evidence="1">
    <location>
        <begin position="169"/>
        <end position="196"/>
    </location>
</feature>
<reference evidence="3" key="1">
    <citation type="submission" date="2015-05" db="EMBL/GenBank/DDBJ databases">
        <authorList>
            <person name="Rodrigo-Torres Lidia"/>
            <person name="Arahal R.David."/>
        </authorList>
    </citation>
    <scope>NUCLEOTIDE SEQUENCE [LARGE SCALE GENOMIC DNA]</scope>
    <source>
        <strain evidence="3">CECT 7321</strain>
    </source>
</reference>
<dbReference type="PANTHER" id="PTHR32251:SF17">
    <property type="entry name" value="STEROID 5-ALPHA REDUCTASE C-TERMINAL DOMAIN-CONTAINING PROTEIN"/>
    <property type="match status" value="1"/>
</dbReference>
<evidence type="ECO:0000313" key="2">
    <source>
        <dbReference type="EMBL" id="CRL09368.1"/>
    </source>
</evidence>
<name>A0A0H5CXM6_9RHOB</name>
<dbReference type="Gene3D" id="1.20.120.1630">
    <property type="match status" value="1"/>
</dbReference>
<feature type="transmembrane region" description="Helical" evidence="1">
    <location>
        <begin position="51"/>
        <end position="71"/>
    </location>
</feature>
<gene>
    <name evidence="2" type="ORF">NIT7321_00197</name>
</gene>
<protein>
    <submittedName>
        <fullName evidence="2">Putative membrane protein</fullName>
    </submittedName>
</protein>
<dbReference type="PANTHER" id="PTHR32251">
    <property type="entry name" value="3-OXO-5-ALPHA-STEROID 4-DEHYDROGENASE"/>
    <property type="match status" value="1"/>
</dbReference>
<keyword evidence="1" id="KW-0812">Transmembrane</keyword>
<dbReference type="STRING" id="481446.NIT7645_01474"/>
<dbReference type="Proteomes" id="UP000043764">
    <property type="component" value="Unassembled WGS sequence"/>
</dbReference>
<feature type="transmembrane region" description="Helical" evidence="1">
    <location>
        <begin position="147"/>
        <end position="163"/>
    </location>
</feature>
<feature type="transmembrane region" description="Helical" evidence="1">
    <location>
        <begin position="20"/>
        <end position="39"/>
    </location>
</feature>
<evidence type="ECO:0000313" key="3">
    <source>
        <dbReference type="Proteomes" id="UP000043764"/>
    </source>
</evidence>
<sequence>MAGKEGGVDRTHGRSIGVKLGFAALHGLSVLICLWLAFGGWNWPDPMRAKVMAGAAVLYFLRHLVTLFVLLHRRVELSEGLGLAAFIASFEIGFLLLGAGVVAGEVRAFGLWDMVGGSLLLIGSAINTGSELQRWTWKKQPSSKGHCYTGGLFAYSMHVNYLGDSILFTGWAILAASIWAGAVPLMMTLMFVFYHIPALDRYLADRYGAEFSAYAARTAKFVPGIY</sequence>
<accession>A0A0H5CXM6</accession>
<dbReference type="EMBL" id="CVRL01000002">
    <property type="protein sequence ID" value="CRL09368.1"/>
    <property type="molecule type" value="Genomic_DNA"/>
</dbReference>
<feature type="transmembrane region" description="Helical" evidence="1">
    <location>
        <begin position="109"/>
        <end position="126"/>
    </location>
</feature>
<dbReference type="GO" id="GO:0016020">
    <property type="term" value="C:membrane"/>
    <property type="evidence" value="ECO:0007669"/>
    <property type="project" value="TreeGrafter"/>
</dbReference>
<dbReference type="RefSeq" id="WP_050672318.1">
    <property type="nucleotide sequence ID" value="NZ_CVRL01000002.1"/>
</dbReference>
<evidence type="ECO:0000256" key="1">
    <source>
        <dbReference type="SAM" id="Phobius"/>
    </source>
</evidence>